<dbReference type="GO" id="GO:0008146">
    <property type="term" value="F:sulfotransferase activity"/>
    <property type="evidence" value="ECO:0007669"/>
    <property type="project" value="InterPro"/>
</dbReference>
<protein>
    <recommendedName>
        <fullName evidence="3">Sulfotransferase</fullName>
        <ecNumber evidence="3">2.8.2.-</ecNumber>
    </recommendedName>
</protein>
<dbReference type="InterPro" id="IPR000863">
    <property type="entry name" value="Sulfotransferase_dom"/>
</dbReference>
<evidence type="ECO:0000313" key="5">
    <source>
        <dbReference type="EMBL" id="JAG66384.1"/>
    </source>
</evidence>
<comment type="similarity">
    <text evidence="1 3">Belongs to the sulfotransferase 1 family.</text>
</comment>
<organism evidence="5">
    <name type="scientific">Philothamnus irregularis</name>
    <name type="common">brown tree snake</name>
    <dbReference type="NCBI Taxonomy" id="1899461"/>
    <lineage>
        <taxon>Eukaryota</taxon>
        <taxon>Metazoa</taxon>
        <taxon>Chordata</taxon>
        <taxon>Craniata</taxon>
        <taxon>Vertebrata</taxon>
        <taxon>Euteleostomi</taxon>
        <taxon>Lepidosauria</taxon>
        <taxon>Squamata</taxon>
        <taxon>Bifurcata</taxon>
        <taxon>Unidentata</taxon>
        <taxon>Episquamata</taxon>
        <taxon>Toxicofera</taxon>
        <taxon>Serpentes</taxon>
        <taxon>Colubroidea</taxon>
        <taxon>Colubridae</taxon>
        <taxon>Colubrinae</taxon>
        <taxon>Philothamnus</taxon>
    </lineage>
</organism>
<accession>A0A0B8RP31</accession>
<dbReference type="InterPro" id="IPR027417">
    <property type="entry name" value="P-loop_NTPase"/>
</dbReference>
<dbReference type="AlphaFoldDB" id="A0A0B8RP31"/>
<dbReference type="PANTHER" id="PTHR11783">
    <property type="entry name" value="SULFOTRANSFERASE SULT"/>
    <property type="match status" value="1"/>
</dbReference>
<feature type="domain" description="Sulfotransferase" evidence="4">
    <location>
        <begin position="56"/>
        <end position="292"/>
    </location>
</feature>
<dbReference type="EC" id="2.8.2.-" evidence="3"/>
<proteinExistence type="inferred from homology"/>
<dbReference type="SUPFAM" id="SSF52540">
    <property type="entry name" value="P-loop containing nucleoside triphosphate hydrolases"/>
    <property type="match status" value="1"/>
</dbReference>
<dbReference type="EMBL" id="GBSH01002642">
    <property type="protein sequence ID" value="JAG66384.1"/>
    <property type="molecule type" value="Transcribed_RNA"/>
</dbReference>
<sequence length="306" mass="35696">MAEENDSVVKQMNKIFDENKDNKNEELFFTYKGVLYPNRLCSVETFEALETFEARKDDMLVIAYPKCGTNWVFQILREMVTAISSNKELPLLRPLLMLEFGGPGKFLKMKEQQSPRYYITHLYYDNIPKSFLENKVKMLVVFRNPKDAATSYYHFYNKNPLLPNAGSWDDFFQKFMSGEVAWKSYFDHALAWDKHMDDENVMIITYEELKEDLLEGVKRIADFYELPLSDEMIKSVADKTTFQAMSSKSPEVLGRFASVIFRKGEVGDWRTLFTEAQSKEMDAKFEACLAGTKLGAKLKYDKYCKF</sequence>
<evidence type="ECO:0000256" key="1">
    <source>
        <dbReference type="ARBA" id="ARBA00005771"/>
    </source>
</evidence>
<evidence type="ECO:0000259" key="4">
    <source>
        <dbReference type="Pfam" id="PF00685"/>
    </source>
</evidence>
<dbReference type="Gene3D" id="3.40.50.300">
    <property type="entry name" value="P-loop containing nucleotide triphosphate hydrolases"/>
    <property type="match status" value="1"/>
</dbReference>
<evidence type="ECO:0000256" key="2">
    <source>
        <dbReference type="ARBA" id="ARBA00022679"/>
    </source>
</evidence>
<name>A0A0B8RP31_9SAUR</name>
<keyword evidence="2 3" id="KW-0808">Transferase</keyword>
<dbReference type="Pfam" id="PF00685">
    <property type="entry name" value="Sulfotransfer_1"/>
    <property type="match status" value="1"/>
</dbReference>
<evidence type="ECO:0000256" key="3">
    <source>
        <dbReference type="RuleBase" id="RU361155"/>
    </source>
</evidence>
<reference evidence="5" key="1">
    <citation type="journal article" date="2014" name="BMC Genomics">
        <title>RNA-seq and high-definition mass spectrometry reveal the complex and divergent venoms of two rear-fanged colubrid snakes.</title>
        <authorList>
            <person name="McGivern J.J."/>
            <person name="Wray K.P."/>
            <person name="Margres M.J."/>
            <person name="Couch M.E."/>
            <person name="Mackessy S.P."/>
            <person name="Rokyta D.R."/>
        </authorList>
    </citation>
    <scope>NUCLEOTIDE SEQUENCE</scope>
    <source>
        <tissue evidence="5">Venom gland</tissue>
    </source>
</reference>